<dbReference type="WBParaSite" id="PSAMB.scaffold3783size16912.g22730.t1">
    <property type="protein sequence ID" value="PSAMB.scaffold3783size16912.g22730.t1"/>
    <property type="gene ID" value="PSAMB.scaffold3783size16912.g22730"/>
</dbReference>
<evidence type="ECO:0000256" key="4">
    <source>
        <dbReference type="ARBA" id="ARBA00022833"/>
    </source>
</evidence>
<dbReference type="Pfam" id="PF05699">
    <property type="entry name" value="Dimer_Tnp_hAT"/>
    <property type="match status" value="1"/>
</dbReference>
<keyword evidence="3" id="KW-0863">Zinc-finger</keyword>
<organism evidence="7 8">
    <name type="scientific">Plectus sambesii</name>
    <dbReference type="NCBI Taxonomy" id="2011161"/>
    <lineage>
        <taxon>Eukaryota</taxon>
        <taxon>Metazoa</taxon>
        <taxon>Ecdysozoa</taxon>
        <taxon>Nematoda</taxon>
        <taxon>Chromadorea</taxon>
        <taxon>Plectida</taxon>
        <taxon>Plectina</taxon>
        <taxon>Plectoidea</taxon>
        <taxon>Plectidae</taxon>
        <taxon>Plectus</taxon>
    </lineage>
</organism>
<dbReference type="GO" id="GO:0046983">
    <property type="term" value="F:protein dimerization activity"/>
    <property type="evidence" value="ECO:0007669"/>
    <property type="project" value="InterPro"/>
</dbReference>
<comment type="subcellular location">
    <subcellularLocation>
        <location evidence="1">Nucleus</location>
    </subcellularLocation>
</comment>
<sequence length="523" mass="59179">MTGKELTRKQATKGQQKIVFKFDKNSVHQRVIDEKLALVAAMPNCSLNFLLSKQFCDLVETLNPKYCIPASRTKLTSLIENQLEQLKIKLQAALMGAVKFAVGLDVWTTKGMTNSYLALTVHFFSPSAKRLMNLLLGLRPIVGRHSAATIKTMCDAMLAEWELKESDISRYVTDNGSNMIAAFRDLTISINREIDEDSITVDDLKSSIFLADPNIEVESDDIEEEIDKDILEFESCEEDYNSVFSKRLPCIAHTIQLVLHSTVDRDITFNRPIQHMLDILRKFKKSVLATESLLKRCGKTVLLPARTRWNSLCIVLERVFDIQDEGAQLAQKLSAEINRRFDRILNAAAPNFDPTYLISTLLDPNVAWMVENDVKFTVGKRFILAMIPPPNDNPTISISSPPVSMLPSSSQFSALAEVMAIKRAHQEMEKRGDGPAKVLDRYLNQWTSKPPPTSIDPFEFWYQNDLEQISYLTLEILSIPATTASVERVFSQSGLYTLDRKCRTGPKLFETKCMIQLNFPIIK</sequence>
<keyword evidence="5" id="KW-0539">Nucleus</keyword>
<dbReference type="PANTHER" id="PTHR46481:SF10">
    <property type="entry name" value="ZINC FINGER BED DOMAIN-CONTAINING PROTEIN 39"/>
    <property type="match status" value="1"/>
</dbReference>
<evidence type="ECO:0000313" key="8">
    <source>
        <dbReference type="WBParaSite" id="PSAMB.scaffold3783size16912.g22730.t1"/>
    </source>
</evidence>
<dbReference type="GO" id="GO:0008270">
    <property type="term" value="F:zinc ion binding"/>
    <property type="evidence" value="ECO:0007669"/>
    <property type="project" value="UniProtKB-KW"/>
</dbReference>
<feature type="domain" description="HAT C-terminal dimerisation" evidence="6">
    <location>
        <begin position="439"/>
        <end position="507"/>
    </location>
</feature>
<name>A0A914WEB8_9BILA</name>
<keyword evidence="4" id="KW-0862">Zinc</keyword>
<keyword evidence="2" id="KW-0479">Metal-binding</keyword>
<dbReference type="GO" id="GO:0005634">
    <property type="term" value="C:nucleus"/>
    <property type="evidence" value="ECO:0007669"/>
    <property type="project" value="UniProtKB-SubCell"/>
</dbReference>
<dbReference type="PANTHER" id="PTHR46481">
    <property type="entry name" value="ZINC FINGER BED DOMAIN-CONTAINING PROTEIN 4"/>
    <property type="match status" value="1"/>
</dbReference>
<accession>A0A914WEB8</accession>
<evidence type="ECO:0000256" key="5">
    <source>
        <dbReference type="ARBA" id="ARBA00023242"/>
    </source>
</evidence>
<dbReference type="InterPro" id="IPR052035">
    <property type="entry name" value="ZnF_BED_domain_contain"/>
</dbReference>
<keyword evidence="7" id="KW-1185">Reference proteome</keyword>
<evidence type="ECO:0000259" key="6">
    <source>
        <dbReference type="Pfam" id="PF05699"/>
    </source>
</evidence>
<reference evidence="8" key="1">
    <citation type="submission" date="2022-11" db="UniProtKB">
        <authorList>
            <consortium name="WormBaseParasite"/>
        </authorList>
    </citation>
    <scope>IDENTIFICATION</scope>
</reference>
<dbReference type="InterPro" id="IPR008906">
    <property type="entry name" value="HATC_C_dom"/>
</dbReference>
<evidence type="ECO:0000313" key="7">
    <source>
        <dbReference type="Proteomes" id="UP000887566"/>
    </source>
</evidence>
<evidence type="ECO:0000256" key="2">
    <source>
        <dbReference type="ARBA" id="ARBA00022723"/>
    </source>
</evidence>
<dbReference type="SUPFAM" id="SSF53098">
    <property type="entry name" value="Ribonuclease H-like"/>
    <property type="match status" value="1"/>
</dbReference>
<dbReference type="AlphaFoldDB" id="A0A914WEB8"/>
<dbReference type="InterPro" id="IPR012337">
    <property type="entry name" value="RNaseH-like_sf"/>
</dbReference>
<evidence type="ECO:0000256" key="1">
    <source>
        <dbReference type="ARBA" id="ARBA00004123"/>
    </source>
</evidence>
<protein>
    <submittedName>
        <fullName evidence="8">HAT C-terminal dimerisation domain-containing protein</fullName>
    </submittedName>
</protein>
<evidence type="ECO:0000256" key="3">
    <source>
        <dbReference type="ARBA" id="ARBA00022771"/>
    </source>
</evidence>
<dbReference type="Proteomes" id="UP000887566">
    <property type="component" value="Unplaced"/>
</dbReference>
<proteinExistence type="predicted"/>